<evidence type="ECO:0000313" key="2">
    <source>
        <dbReference type="EMBL" id="VDP91754.1"/>
    </source>
</evidence>
<proteinExistence type="predicted"/>
<reference evidence="2 3" key="1">
    <citation type="submission" date="2018-11" db="EMBL/GenBank/DDBJ databases">
        <authorList>
            <consortium name="Pathogen Informatics"/>
        </authorList>
    </citation>
    <scope>NUCLEOTIDE SEQUENCE [LARGE SCALE GENOMIC DNA]</scope>
    <source>
        <strain evidence="2 3">Egypt</strain>
    </source>
</reference>
<accession>A0A3P8ID05</accession>
<evidence type="ECO:0000313" key="3">
    <source>
        <dbReference type="Proteomes" id="UP000272942"/>
    </source>
</evidence>
<protein>
    <submittedName>
        <fullName evidence="2">Uncharacterized protein</fullName>
    </submittedName>
</protein>
<keyword evidence="3" id="KW-1185">Reference proteome</keyword>
<sequence length="166" mass="18706">MDPASEFHPASNGSAADSISSSQPQLEEREMPEHTVGFFIPEQWLSEDGRPKPRAFCGFLQAMLSQIVQSAGTTLKDFAPQYQLFYGEQSIRRLLFWLRDLGAVRIFRITQQPKPSLFSPPPTYSISGELNYPCIKGLMSSSHPRLSEQSWQCFVLGRLPIKGIEL</sequence>
<feature type="compositionally biased region" description="Low complexity" evidence="1">
    <location>
        <begin position="10"/>
        <end position="22"/>
    </location>
</feature>
<feature type="region of interest" description="Disordered" evidence="1">
    <location>
        <begin position="1"/>
        <end position="27"/>
    </location>
</feature>
<dbReference type="OrthoDB" id="6239114at2759"/>
<organism evidence="2 3">
    <name type="scientific">Echinostoma caproni</name>
    <dbReference type="NCBI Taxonomy" id="27848"/>
    <lineage>
        <taxon>Eukaryota</taxon>
        <taxon>Metazoa</taxon>
        <taxon>Spiralia</taxon>
        <taxon>Lophotrochozoa</taxon>
        <taxon>Platyhelminthes</taxon>
        <taxon>Trematoda</taxon>
        <taxon>Digenea</taxon>
        <taxon>Plagiorchiida</taxon>
        <taxon>Echinostomata</taxon>
        <taxon>Echinostomatoidea</taxon>
        <taxon>Echinostomatidae</taxon>
        <taxon>Echinostoma</taxon>
    </lineage>
</organism>
<gene>
    <name evidence="2" type="ORF">ECPE_LOCUS14482</name>
</gene>
<dbReference type="Proteomes" id="UP000272942">
    <property type="component" value="Unassembled WGS sequence"/>
</dbReference>
<name>A0A3P8ID05_9TREM</name>
<evidence type="ECO:0000256" key="1">
    <source>
        <dbReference type="SAM" id="MobiDB-lite"/>
    </source>
</evidence>
<dbReference type="EMBL" id="UZAN01057680">
    <property type="protein sequence ID" value="VDP91754.1"/>
    <property type="molecule type" value="Genomic_DNA"/>
</dbReference>
<dbReference type="AlphaFoldDB" id="A0A3P8ID05"/>